<protein>
    <submittedName>
        <fullName evidence="2">Uncharacterized protein</fullName>
    </submittedName>
</protein>
<dbReference type="Proteomes" id="UP000807342">
    <property type="component" value="Unassembled WGS sequence"/>
</dbReference>
<feature type="region of interest" description="Disordered" evidence="1">
    <location>
        <begin position="503"/>
        <end position="589"/>
    </location>
</feature>
<gene>
    <name evidence="2" type="ORF">P691DRAFT_806656</name>
</gene>
<dbReference type="EMBL" id="MU151348">
    <property type="protein sequence ID" value="KAF9444776.1"/>
    <property type="molecule type" value="Genomic_DNA"/>
</dbReference>
<dbReference type="AlphaFoldDB" id="A0A9P5X7I2"/>
<proteinExistence type="predicted"/>
<dbReference type="OrthoDB" id="10681573at2759"/>
<organism evidence="2 3">
    <name type="scientific">Macrolepiota fuliginosa MF-IS2</name>
    <dbReference type="NCBI Taxonomy" id="1400762"/>
    <lineage>
        <taxon>Eukaryota</taxon>
        <taxon>Fungi</taxon>
        <taxon>Dikarya</taxon>
        <taxon>Basidiomycota</taxon>
        <taxon>Agaricomycotina</taxon>
        <taxon>Agaricomycetes</taxon>
        <taxon>Agaricomycetidae</taxon>
        <taxon>Agaricales</taxon>
        <taxon>Agaricineae</taxon>
        <taxon>Agaricaceae</taxon>
        <taxon>Macrolepiota</taxon>
    </lineage>
</organism>
<evidence type="ECO:0000313" key="3">
    <source>
        <dbReference type="Proteomes" id="UP000807342"/>
    </source>
</evidence>
<feature type="compositionally biased region" description="Polar residues" evidence="1">
    <location>
        <begin position="34"/>
        <end position="46"/>
    </location>
</feature>
<feature type="compositionally biased region" description="Polar residues" evidence="1">
    <location>
        <begin position="229"/>
        <end position="245"/>
    </location>
</feature>
<accession>A0A9P5X7I2</accession>
<feature type="compositionally biased region" description="Basic and acidic residues" evidence="1">
    <location>
        <begin position="503"/>
        <end position="516"/>
    </location>
</feature>
<evidence type="ECO:0000256" key="1">
    <source>
        <dbReference type="SAM" id="MobiDB-lite"/>
    </source>
</evidence>
<feature type="compositionally biased region" description="Polar residues" evidence="1">
    <location>
        <begin position="135"/>
        <end position="174"/>
    </location>
</feature>
<keyword evidence="3" id="KW-1185">Reference proteome</keyword>
<feature type="region of interest" description="Disordered" evidence="1">
    <location>
        <begin position="25"/>
        <end position="256"/>
    </location>
</feature>
<feature type="compositionally biased region" description="Pro residues" evidence="1">
    <location>
        <begin position="60"/>
        <end position="69"/>
    </location>
</feature>
<comment type="caution">
    <text evidence="2">The sequence shown here is derived from an EMBL/GenBank/DDBJ whole genome shotgun (WGS) entry which is preliminary data.</text>
</comment>
<feature type="compositionally biased region" description="Polar residues" evidence="1">
    <location>
        <begin position="183"/>
        <end position="200"/>
    </location>
</feature>
<feature type="compositionally biased region" description="Low complexity" evidence="1">
    <location>
        <begin position="246"/>
        <end position="256"/>
    </location>
</feature>
<reference evidence="2" key="1">
    <citation type="submission" date="2020-11" db="EMBL/GenBank/DDBJ databases">
        <authorList>
            <consortium name="DOE Joint Genome Institute"/>
            <person name="Ahrendt S."/>
            <person name="Riley R."/>
            <person name="Andreopoulos W."/>
            <person name="Labutti K."/>
            <person name="Pangilinan J."/>
            <person name="Ruiz-Duenas F.J."/>
            <person name="Barrasa J.M."/>
            <person name="Sanchez-Garcia M."/>
            <person name="Camarero S."/>
            <person name="Miyauchi S."/>
            <person name="Serrano A."/>
            <person name="Linde D."/>
            <person name="Babiker R."/>
            <person name="Drula E."/>
            <person name="Ayuso-Fernandez I."/>
            <person name="Pacheco R."/>
            <person name="Padilla G."/>
            <person name="Ferreira P."/>
            <person name="Barriuso J."/>
            <person name="Kellner H."/>
            <person name="Castanera R."/>
            <person name="Alfaro M."/>
            <person name="Ramirez L."/>
            <person name="Pisabarro A.G."/>
            <person name="Kuo A."/>
            <person name="Tritt A."/>
            <person name="Lipzen A."/>
            <person name="He G."/>
            <person name="Yan M."/>
            <person name="Ng V."/>
            <person name="Cullen D."/>
            <person name="Martin F."/>
            <person name="Rosso M.-N."/>
            <person name="Henrissat B."/>
            <person name="Hibbett D."/>
            <person name="Martinez A.T."/>
            <person name="Grigoriev I.V."/>
        </authorList>
    </citation>
    <scope>NUCLEOTIDE SEQUENCE</scope>
    <source>
        <strain evidence="2">MF-IS2</strain>
    </source>
</reference>
<evidence type="ECO:0000313" key="2">
    <source>
        <dbReference type="EMBL" id="KAF9444776.1"/>
    </source>
</evidence>
<sequence>MGVSSLPIKPLRCEVAMASASRRHDNAPILPMSRNGNQYLSESQKLQRSRAGMRQTLPLRLPPPSPPPSVDATQMTPKAQAFKLTKDPRRRPILLRDSIPASTTTTDPRPRPHMISIKTSVPSSFQTKDPRTRPISPTVSAPVGSSRNQDPQTHSQPTTDRPASSFPSVSNQIEGSKPKLGMLSQNMTSRSISPQTNQLIPSPVPEVTEPRPPLSSEALHKLPRISKIKANSGTTTSSAAVSPQASRPTKLLLPPPKLITSSSNSLALNKLAASNPAATTPNSSALTQEPVMIQRVSKPVAAKTSSLGSIVNRHTIHLTNAKDTKWVQEKTDFPPMLTSKLVEHSSQAPKQMTISLSPPPDAPGATPQKLTPPNIIALTSTASKPTPISRSRIIPTSTSGIISPITPTSANDPPILSVSILSASTQRVLPEDVLRCPTSSSQAVSLPITPPPTPTPPLISLPLVSFPTQQTTPLVPNLDKHTAESADSIPIENLNHFSKTESDKHVHVDMAQDKSQRSTVLPEVAGPCLLPDEPMEPTPDSIMTEPNLLPPPTLPSASMLKSTTNPQPKPTKPSIVGQRSSASPLRPARVISGQVKKPSPLARTVTDADGKTRRVVGVLSASLRRAPGPKTLYMDSYKSCGCKSYADGKECLTCRILKNADAFCMKVDRKCAEMQLFS</sequence>
<name>A0A9P5X7I2_9AGAR</name>
<feature type="compositionally biased region" description="Polar residues" evidence="1">
    <location>
        <begin position="117"/>
        <end position="127"/>
    </location>
</feature>